<dbReference type="InterPro" id="IPR036937">
    <property type="entry name" value="Adhesion_dom_fimbrial_sf"/>
</dbReference>
<proteinExistence type="predicted"/>
<dbReference type="SUPFAM" id="SSF49401">
    <property type="entry name" value="Bacterial adhesins"/>
    <property type="match status" value="1"/>
</dbReference>
<dbReference type="NCBIfam" id="NF011766">
    <property type="entry name" value="PRK15220.1"/>
    <property type="match status" value="1"/>
</dbReference>
<dbReference type="AlphaFoldDB" id="A0A7L5X4A2"/>
<feature type="chain" id="PRO_5029778871" evidence="1">
    <location>
        <begin position="22"/>
        <end position="183"/>
    </location>
</feature>
<name>A0A7L5X4A2_9ESCH</name>
<evidence type="ECO:0000256" key="1">
    <source>
        <dbReference type="SAM" id="SignalP"/>
    </source>
</evidence>
<dbReference type="InterPro" id="IPR050263">
    <property type="entry name" value="Bact_Fimbrial_Adh_Pro"/>
</dbReference>
<gene>
    <name evidence="3" type="primary">yehD</name>
    <name evidence="3" type="ORF">HV018_07560</name>
</gene>
<dbReference type="GO" id="GO:0009289">
    <property type="term" value="C:pilus"/>
    <property type="evidence" value="ECO:0007669"/>
    <property type="project" value="InterPro"/>
</dbReference>
<dbReference type="PANTHER" id="PTHR33420">
    <property type="entry name" value="FIMBRIAL SUBUNIT ELFA-RELATED"/>
    <property type="match status" value="1"/>
</dbReference>
<evidence type="ECO:0000259" key="2">
    <source>
        <dbReference type="Pfam" id="PF00419"/>
    </source>
</evidence>
<dbReference type="InterPro" id="IPR000259">
    <property type="entry name" value="Adhesion_dom_fimbrial"/>
</dbReference>
<feature type="domain" description="Fimbrial-type adhesion" evidence="2">
    <location>
        <begin position="35"/>
        <end position="180"/>
    </location>
</feature>
<keyword evidence="1" id="KW-0732">Signal</keyword>
<dbReference type="GO" id="GO:0043709">
    <property type="term" value="P:cell adhesion involved in single-species biofilm formation"/>
    <property type="evidence" value="ECO:0007669"/>
    <property type="project" value="TreeGrafter"/>
</dbReference>
<dbReference type="PANTHER" id="PTHR33420:SF32">
    <property type="entry name" value="FIMBRIAL-LIKE PROTEIN"/>
    <property type="match status" value="1"/>
</dbReference>
<dbReference type="EMBL" id="CP058207">
    <property type="protein sequence ID" value="QLP26544.1"/>
    <property type="molecule type" value="Genomic_DNA"/>
</dbReference>
<protein>
    <submittedName>
        <fullName evidence="3">Fimbrial protein YehD</fullName>
    </submittedName>
</protein>
<reference evidence="3 4" key="1">
    <citation type="submission" date="2020-06" db="EMBL/GenBank/DDBJ databases">
        <title>REHAB project genomes.</title>
        <authorList>
            <person name="Shaw L.P."/>
        </authorList>
    </citation>
    <scope>NUCLEOTIDE SEQUENCE [LARGE SCALE GENOMIC DNA]</scope>
    <source>
        <strain evidence="3 4">RHB42-C09</strain>
    </source>
</reference>
<feature type="signal peptide" evidence="1">
    <location>
        <begin position="1"/>
        <end position="21"/>
    </location>
</feature>
<evidence type="ECO:0000313" key="3">
    <source>
        <dbReference type="EMBL" id="QLP26544.1"/>
    </source>
</evidence>
<evidence type="ECO:0000313" key="4">
    <source>
        <dbReference type="Proteomes" id="UP000510862"/>
    </source>
</evidence>
<dbReference type="Pfam" id="PF00419">
    <property type="entry name" value="Fimbrial"/>
    <property type="match status" value="1"/>
</dbReference>
<dbReference type="Proteomes" id="UP000510862">
    <property type="component" value="Chromosome"/>
</dbReference>
<dbReference type="InterPro" id="IPR008966">
    <property type="entry name" value="Adhesion_dom_sf"/>
</dbReference>
<sequence>MKRSIIAVAVLSSLFMSAGNAAETATSVEQGELIITGKVVGTTCKFTEGTTATIAMNEIGEDQFKGLSKGGILEAYSNKTTVPLKVECYGEKAPRITFSSSQFTDEHDNITINTASENGAGFAVYYMDGDEEKPITKKESIDLTGKGNDNKYILHFRAKYAKAGAEVTSGPVNSALTMTVVTD</sequence>
<dbReference type="RefSeq" id="WP_085448903.1">
    <property type="nucleotide sequence ID" value="NZ_ADKG01000008.1"/>
</dbReference>
<dbReference type="Gene3D" id="2.60.40.1090">
    <property type="entry name" value="Fimbrial-type adhesion domain"/>
    <property type="match status" value="1"/>
</dbReference>
<accession>A0A7L5X4A2</accession>
<organism evidence="3 4">
    <name type="scientific">Escherichia marmotae</name>
    <dbReference type="NCBI Taxonomy" id="1499973"/>
    <lineage>
        <taxon>Bacteria</taxon>
        <taxon>Pseudomonadati</taxon>
        <taxon>Pseudomonadota</taxon>
        <taxon>Gammaproteobacteria</taxon>
        <taxon>Enterobacterales</taxon>
        <taxon>Enterobacteriaceae</taxon>
        <taxon>Escherichia</taxon>
    </lineage>
</organism>